<dbReference type="GO" id="GO:0006412">
    <property type="term" value="P:translation"/>
    <property type="evidence" value="ECO:0007669"/>
    <property type="project" value="UniProtKB-UniRule"/>
</dbReference>
<keyword evidence="3 5" id="KW-0687">Ribonucleoprotein</keyword>
<dbReference type="Pfam" id="PF00468">
    <property type="entry name" value="Ribosomal_L34"/>
    <property type="match status" value="1"/>
</dbReference>
<dbReference type="GO" id="GO:0005840">
    <property type="term" value="C:ribosome"/>
    <property type="evidence" value="ECO:0007669"/>
    <property type="project" value="UniProtKB-KW"/>
</dbReference>
<evidence type="ECO:0000313" key="8">
    <source>
        <dbReference type="Proteomes" id="UP000030392"/>
    </source>
</evidence>
<comment type="caution">
    <text evidence="7">The sequence shown here is derived from an EMBL/GenBank/DDBJ whole genome shotgun (WGS) entry which is preliminary data.</text>
</comment>
<dbReference type="SMR" id="A0A0A2C5E8"/>
<evidence type="ECO:0000256" key="6">
    <source>
        <dbReference type="SAM" id="MobiDB-lite"/>
    </source>
</evidence>
<gene>
    <name evidence="5" type="primary">rpmH</name>
    <name evidence="5" type="synonym">rpl34</name>
    <name evidence="7" type="ORF">EV03_0718</name>
</gene>
<name>A0A0A2C5E8_PROMR</name>
<dbReference type="AlphaFoldDB" id="A0A0A2C5E8"/>
<feature type="region of interest" description="Disordered" evidence="6">
    <location>
        <begin position="1"/>
        <end position="45"/>
    </location>
</feature>
<dbReference type="PROSITE" id="PS00784">
    <property type="entry name" value="RIBOSOMAL_L34"/>
    <property type="match status" value="1"/>
</dbReference>
<protein>
    <recommendedName>
        <fullName evidence="4 5">Large ribosomal subunit protein bL34</fullName>
    </recommendedName>
</protein>
<proteinExistence type="inferred from homology"/>
<feature type="compositionally biased region" description="Basic residues" evidence="6">
    <location>
        <begin position="10"/>
        <end position="45"/>
    </location>
</feature>
<dbReference type="InterPro" id="IPR020939">
    <property type="entry name" value="Ribosomal_bL34_CS"/>
</dbReference>
<dbReference type="Gene3D" id="1.10.287.3980">
    <property type="match status" value="1"/>
</dbReference>
<evidence type="ECO:0000256" key="3">
    <source>
        <dbReference type="ARBA" id="ARBA00023274"/>
    </source>
</evidence>
<dbReference type="RefSeq" id="WP_011294890.1">
    <property type="nucleotide sequence ID" value="NZ_CP138967.1"/>
</dbReference>
<comment type="similarity">
    <text evidence="1 5">Belongs to the bacterial ribosomal protein bL34 family.</text>
</comment>
<sequence length="45" mass="5416">MTKRTFGGTSRKRKRVSGFRVRMRSHTGRRVVRTRRKRGRSRLTV</sequence>
<dbReference type="NCBIfam" id="TIGR01030">
    <property type="entry name" value="rpmH_bact"/>
    <property type="match status" value="1"/>
</dbReference>
<evidence type="ECO:0000256" key="5">
    <source>
        <dbReference type="HAMAP-Rule" id="MF_00391"/>
    </source>
</evidence>
<reference evidence="8" key="1">
    <citation type="journal article" date="2014" name="Sci. Data">
        <title>Genomes of diverse isolates of the marine cyanobacterium Prochlorococcus.</title>
        <authorList>
            <person name="Biller S."/>
            <person name="Berube P."/>
            <person name="Thompson J."/>
            <person name="Kelly L."/>
            <person name="Roggensack S."/>
            <person name="Awad L."/>
            <person name="Roache-Johnson K."/>
            <person name="Ding H."/>
            <person name="Giovannoni S.J."/>
            <person name="Moore L.R."/>
            <person name="Chisholm S.W."/>
        </authorList>
    </citation>
    <scope>NUCLEOTIDE SEQUENCE [LARGE SCALE GENOMIC DNA]</scope>
    <source>
        <strain evidence="8">PAC1</strain>
    </source>
</reference>
<evidence type="ECO:0000256" key="4">
    <source>
        <dbReference type="ARBA" id="ARBA00035177"/>
    </source>
</evidence>
<dbReference type="GO" id="GO:1990904">
    <property type="term" value="C:ribonucleoprotein complex"/>
    <property type="evidence" value="ECO:0007669"/>
    <property type="project" value="UniProtKB-KW"/>
</dbReference>
<dbReference type="EMBL" id="JNAX01000010">
    <property type="protein sequence ID" value="KGG20782.1"/>
    <property type="molecule type" value="Genomic_DNA"/>
</dbReference>
<dbReference type="GO" id="GO:0003735">
    <property type="term" value="F:structural constituent of ribosome"/>
    <property type="evidence" value="ECO:0007669"/>
    <property type="project" value="InterPro"/>
</dbReference>
<evidence type="ECO:0000256" key="1">
    <source>
        <dbReference type="ARBA" id="ARBA00010111"/>
    </source>
</evidence>
<dbReference type="HAMAP" id="MF_00391">
    <property type="entry name" value="Ribosomal_bL34"/>
    <property type="match status" value="1"/>
</dbReference>
<keyword evidence="2 5" id="KW-0689">Ribosomal protein</keyword>
<evidence type="ECO:0000313" key="7">
    <source>
        <dbReference type="EMBL" id="KGG20782.1"/>
    </source>
</evidence>
<accession>A0A0A2C5E8</accession>
<dbReference type="InterPro" id="IPR000271">
    <property type="entry name" value="Ribosomal_bL34"/>
</dbReference>
<evidence type="ECO:0000256" key="2">
    <source>
        <dbReference type="ARBA" id="ARBA00022980"/>
    </source>
</evidence>
<organism evidence="7 8">
    <name type="scientific">Prochlorococcus marinus str. PAC1</name>
    <dbReference type="NCBI Taxonomy" id="59924"/>
    <lineage>
        <taxon>Bacteria</taxon>
        <taxon>Bacillati</taxon>
        <taxon>Cyanobacteriota</taxon>
        <taxon>Cyanophyceae</taxon>
        <taxon>Synechococcales</taxon>
        <taxon>Prochlorococcaceae</taxon>
        <taxon>Prochlorococcus</taxon>
    </lineage>
</organism>
<dbReference type="Proteomes" id="UP000030392">
    <property type="component" value="Unassembled WGS sequence"/>
</dbReference>